<proteinExistence type="predicted"/>
<gene>
    <name evidence="1" type="ORF">HJG63_010228</name>
</gene>
<organism evidence="1 2">
    <name type="scientific">Rousettus aegyptiacus</name>
    <name type="common">Egyptian fruit bat</name>
    <name type="synonym">Pteropus aegyptiacus</name>
    <dbReference type="NCBI Taxonomy" id="9407"/>
    <lineage>
        <taxon>Eukaryota</taxon>
        <taxon>Metazoa</taxon>
        <taxon>Chordata</taxon>
        <taxon>Craniata</taxon>
        <taxon>Vertebrata</taxon>
        <taxon>Euteleostomi</taxon>
        <taxon>Mammalia</taxon>
        <taxon>Eutheria</taxon>
        <taxon>Laurasiatheria</taxon>
        <taxon>Chiroptera</taxon>
        <taxon>Yinpterochiroptera</taxon>
        <taxon>Pteropodoidea</taxon>
        <taxon>Pteropodidae</taxon>
        <taxon>Rousettinae</taxon>
        <taxon>Rousettus</taxon>
    </lineage>
</organism>
<dbReference type="EMBL" id="JACASE010000002">
    <property type="protein sequence ID" value="KAF6495918.1"/>
    <property type="molecule type" value="Genomic_DNA"/>
</dbReference>
<dbReference type="AlphaFoldDB" id="A0A7J8JGU4"/>
<evidence type="ECO:0000313" key="2">
    <source>
        <dbReference type="Proteomes" id="UP000593571"/>
    </source>
</evidence>
<name>A0A7J8JGU4_ROUAE</name>
<keyword evidence="2" id="KW-1185">Reference proteome</keyword>
<protein>
    <submittedName>
        <fullName evidence="1">Uncharacterized protein</fullName>
    </submittedName>
</protein>
<accession>A0A7J8JGU4</accession>
<reference evidence="1 2" key="1">
    <citation type="journal article" date="2020" name="Nature">
        <title>Six reference-quality genomes reveal evolution of bat adaptations.</title>
        <authorList>
            <person name="Jebb D."/>
            <person name="Huang Z."/>
            <person name="Pippel M."/>
            <person name="Hughes G.M."/>
            <person name="Lavrichenko K."/>
            <person name="Devanna P."/>
            <person name="Winkler S."/>
            <person name="Jermiin L.S."/>
            <person name="Skirmuntt E.C."/>
            <person name="Katzourakis A."/>
            <person name="Burkitt-Gray L."/>
            <person name="Ray D.A."/>
            <person name="Sullivan K.A.M."/>
            <person name="Roscito J.G."/>
            <person name="Kirilenko B.M."/>
            <person name="Davalos L.M."/>
            <person name="Corthals A.P."/>
            <person name="Power M.L."/>
            <person name="Jones G."/>
            <person name="Ransome R.D."/>
            <person name="Dechmann D.K.N."/>
            <person name="Locatelli A.G."/>
            <person name="Puechmaille S.J."/>
            <person name="Fedrigo O."/>
            <person name="Jarvis E.D."/>
            <person name="Hiller M."/>
            <person name="Vernes S.C."/>
            <person name="Myers E.W."/>
            <person name="Teeling E.C."/>
        </authorList>
    </citation>
    <scope>NUCLEOTIDE SEQUENCE [LARGE SCALE GENOMIC DNA]</scope>
    <source>
        <strain evidence="1">MRouAeg1</strain>
        <tissue evidence="1">Muscle</tissue>
    </source>
</reference>
<evidence type="ECO:0000313" key="1">
    <source>
        <dbReference type="EMBL" id="KAF6495918.1"/>
    </source>
</evidence>
<comment type="caution">
    <text evidence="1">The sequence shown here is derived from an EMBL/GenBank/DDBJ whole genome shotgun (WGS) entry which is preliminary data.</text>
</comment>
<dbReference type="Proteomes" id="UP000593571">
    <property type="component" value="Unassembled WGS sequence"/>
</dbReference>
<sequence>MEGPQQRCFSMKCQNLVATPLTAQALAQRIRWSLNFRPPLWGSATVVAAGAVGGDRARRARLRARLEVAVPNSSAGVGLVIPNSSRGARPVVPDSNWGARLVVSDLGPTEGVLVANSGVGAGIAVLQSLQAEGVACSFNSWPDGWMLWVR</sequence>